<dbReference type="Pfam" id="PF01841">
    <property type="entry name" value="Transglut_core"/>
    <property type="match status" value="1"/>
</dbReference>
<sequence>MRRREDRGCIFPAVGHGSALCLLFTPACAFSAWGDHSTGMALTVDGVMNWLVQNADALQPSMPDHYLRSNAFYALKARGEIPVAQEVPEELFLKEVLPYRVVDEPVDHWREGFFQVLAPHAMRATSLRGAVEDLVPRIFQELRASPKVMRKPNQTAVVFKSNLTPEMMAPISETLTSGYASCTGSSILIVDGLRSVGIPARLVGTPQWNIPTGGNHNWVEVWTGDGWHFFDAVPDVRLDEAWFAPSNTKFANNKDSTHAILSAEWTKGDATYPLTWRKPAVLWRAEDLAQEDCRQQNRHATHREAKCSMAKGNWPSPQKTCERFLPKRLI</sequence>
<dbReference type="SUPFAM" id="SSF54001">
    <property type="entry name" value="Cysteine proteinases"/>
    <property type="match status" value="1"/>
</dbReference>
<dbReference type="InterPro" id="IPR038765">
    <property type="entry name" value="Papain-like_cys_pep_sf"/>
</dbReference>
<protein>
    <recommendedName>
        <fullName evidence="2">Transglutaminase-like domain-containing protein</fullName>
    </recommendedName>
</protein>
<feature type="domain" description="Transglutaminase-like" evidence="2">
    <location>
        <begin position="174"/>
        <end position="234"/>
    </location>
</feature>
<name>A0ABP0KM84_9DINO</name>
<proteinExistence type="predicted"/>
<reference evidence="3 4" key="1">
    <citation type="submission" date="2024-02" db="EMBL/GenBank/DDBJ databases">
        <authorList>
            <person name="Chen Y."/>
            <person name="Shah S."/>
            <person name="Dougan E. K."/>
            <person name="Thang M."/>
            <person name="Chan C."/>
        </authorList>
    </citation>
    <scope>NUCLEOTIDE SEQUENCE [LARGE SCALE GENOMIC DNA]</scope>
</reference>
<evidence type="ECO:0000256" key="1">
    <source>
        <dbReference type="SAM" id="SignalP"/>
    </source>
</evidence>
<dbReference type="SMART" id="SM00460">
    <property type="entry name" value="TGc"/>
    <property type="match status" value="1"/>
</dbReference>
<evidence type="ECO:0000313" key="4">
    <source>
        <dbReference type="Proteomes" id="UP001642464"/>
    </source>
</evidence>
<dbReference type="PANTHER" id="PTHR35532:SF5">
    <property type="entry name" value="CARBOHYDRATE-BINDING DOMAIN-CONTAINING PROTEIN"/>
    <property type="match status" value="1"/>
</dbReference>
<evidence type="ECO:0000313" key="3">
    <source>
        <dbReference type="EMBL" id="CAK9027604.1"/>
    </source>
</evidence>
<dbReference type="EMBL" id="CAXAMM010011991">
    <property type="protein sequence ID" value="CAK9027604.1"/>
    <property type="molecule type" value="Genomic_DNA"/>
</dbReference>
<keyword evidence="1" id="KW-0732">Signal</keyword>
<dbReference type="InterPro" id="IPR002931">
    <property type="entry name" value="Transglutaminase-like"/>
</dbReference>
<gene>
    <name evidence="3" type="ORF">SCF082_LOCUS17997</name>
</gene>
<dbReference type="Gene3D" id="3.10.620.30">
    <property type="match status" value="1"/>
</dbReference>
<evidence type="ECO:0000259" key="2">
    <source>
        <dbReference type="SMART" id="SM00460"/>
    </source>
</evidence>
<feature type="signal peptide" evidence="1">
    <location>
        <begin position="1"/>
        <end position="29"/>
    </location>
</feature>
<feature type="chain" id="PRO_5046967406" description="Transglutaminase-like domain-containing protein" evidence="1">
    <location>
        <begin position="30"/>
        <end position="330"/>
    </location>
</feature>
<keyword evidence="4" id="KW-1185">Reference proteome</keyword>
<accession>A0ABP0KM84</accession>
<dbReference type="Proteomes" id="UP001642464">
    <property type="component" value="Unassembled WGS sequence"/>
</dbReference>
<dbReference type="PANTHER" id="PTHR35532">
    <property type="entry name" value="SIMILAR TO POLYHYDROXYALKANOATE DEPOLYMERASE"/>
    <property type="match status" value="1"/>
</dbReference>
<comment type="caution">
    <text evidence="3">The sequence shown here is derived from an EMBL/GenBank/DDBJ whole genome shotgun (WGS) entry which is preliminary data.</text>
</comment>
<organism evidence="3 4">
    <name type="scientific">Durusdinium trenchii</name>
    <dbReference type="NCBI Taxonomy" id="1381693"/>
    <lineage>
        <taxon>Eukaryota</taxon>
        <taxon>Sar</taxon>
        <taxon>Alveolata</taxon>
        <taxon>Dinophyceae</taxon>
        <taxon>Suessiales</taxon>
        <taxon>Symbiodiniaceae</taxon>
        <taxon>Durusdinium</taxon>
    </lineage>
</organism>